<protein>
    <recommendedName>
        <fullName evidence="5">HTH luxR-type domain-containing protein</fullName>
    </recommendedName>
</protein>
<feature type="transmembrane region" description="Helical" evidence="4">
    <location>
        <begin position="363"/>
        <end position="383"/>
    </location>
</feature>
<evidence type="ECO:0000256" key="3">
    <source>
        <dbReference type="ARBA" id="ARBA00023163"/>
    </source>
</evidence>
<sequence length="482" mass="52152">MNAPAITRDGASSGALPAPTFAVLVCGLGLYMGWQTVGISPTLFPQPHAGIPELIETTSYLQTALFLTLLAVVAWFANKRGDLLSSKPLVAAAAVLVCSSSACTYLCGWVLDIPAGVVAGTVLNASKAALLLLWAECLCRVRFRDALLCVSLAYAVVFALCLLVAGLQPVPALITHSVLPLLSGGALLVLRSDRAFYALQSPLPHEAKPLSRLPLRLFVGVGIFGAVILFTNTLSETKSSAAAELYTLLAGLAVSLFIAVFATRRSEKIDFTFLYRTLTPLIIASIIPVLTLESGHQQYEAFVIGVGWTFFRIFTWTLWCSIALRSRVPAACVFAAGQFALTACSTIAQITCDAVLPAIDIPFPVMISGVIVLTVGTSAFVMSESDIKRFFEKRKTAKRKPDTDESFTLCVQLAAQEYGLSKREEEIAELVMKDKNNAVIQERLCITESTLRTHLRNIYGKTSVHSRRELVDLLHSYIEDDA</sequence>
<evidence type="ECO:0000259" key="5">
    <source>
        <dbReference type="PROSITE" id="PS50043"/>
    </source>
</evidence>
<evidence type="ECO:0000313" key="7">
    <source>
        <dbReference type="Proteomes" id="UP001320544"/>
    </source>
</evidence>
<dbReference type="Pfam" id="PF00196">
    <property type="entry name" value="GerE"/>
    <property type="match status" value="1"/>
</dbReference>
<keyword evidence="7" id="KW-1185">Reference proteome</keyword>
<dbReference type="CDD" id="cd06170">
    <property type="entry name" value="LuxR_C_like"/>
    <property type="match status" value="1"/>
</dbReference>
<dbReference type="RefSeq" id="WP_244385901.1">
    <property type="nucleotide sequence ID" value="NZ_AP025564.1"/>
</dbReference>
<feature type="transmembrane region" description="Helical" evidence="4">
    <location>
        <begin position="117"/>
        <end position="135"/>
    </location>
</feature>
<keyword evidence="3" id="KW-0804">Transcription</keyword>
<dbReference type="SMART" id="SM00421">
    <property type="entry name" value="HTH_LUXR"/>
    <property type="match status" value="1"/>
</dbReference>
<name>A0ABN6MFD8_9ACTN</name>
<feature type="domain" description="HTH luxR-type" evidence="5">
    <location>
        <begin position="413"/>
        <end position="478"/>
    </location>
</feature>
<evidence type="ECO:0000256" key="1">
    <source>
        <dbReference type="ARBA" id="ARBA00023015"/>
    </source>
</evidence>
<feature type="transmembrane region" description="Helical" evidence="4">
    <location>
        <begin position="89"/>
        <end position="111"/>
    </location>
</feature>
<evidence type="ECO:0000256" key="4">
    <source>
        <dbReference type="SAM" id="Phobius"/>
    </source>
</evidence>
<feature type="transmembrane region" description="Helical" evidence="4">
    <location>
        <begin position="302"/>
        <end position="324"/>
    </location>
</feature>
<proteinExistence type="predicted"/>
<dbReference type="InterPro" id="IPR036388">
    <property type="entry name" value="WH-like_DNA-bd_sf"/>
</dbReference>
<reference evidence="6 7" key="1">
    <citation type="submission" date="2022-01" db="EMBL/GenBank/DDBJ databases">
        <title>Novel bile acid biosynthetic pathways are enriched in the microbiome of centenarians.</title>
        <authorList>
            <person name="Sato Y."/>
            <person name="Atarashi K."/>
            <person name="Plichta R.D."/>
            <person name="Arai Y."/>
            <person name="Sasajima S."/>
            <person name="Kearney M.S."/>
            <person name="Suda W."/>
            <person name="Takeshita K."/>
            <person name="Sasaki T."/>
            <person name="Okamoto S."/>
            <person name="Skelly N.A."/>
            <person name="Okamura Y."/>
            <person name="Vlamakis H."/>
            <person name="Li Y."/>
            <person name="Tanoue T."/>
            <person name="Takei H."/>
            <person name="Nittono H."/>
            <person name="Narushima S."/>
            <person name="Irie J."/>
            <person name="Itoh H."/>
            <person name="Moriya K."/>
            <person name="Sugiura Y."/>
            <person name="Suematsu M."/>
            <person name="Moritoki N."/>
            <person name="Shibata S."/>
            <person name="Littman R.D."/>
            <person name="Fischbach A.M."/>
            <person name="Uwamino Y."/>
            <person name="Inoue T."/>
            <person name="Honda A."/>
            <person name="Hattori M."/>
            <person name="Murai T."/>
            <person name="Xavier J.R."/>
            <person name="Hirose N."/>
            <person name="Honda K."/>
        </authorList>
    </citation>
    <scope>NUCLEOTIDE SEQUENCE [LARGE SCALE GENOMIC DNA]</scope>
    <source>
        <strain evidence="6 7">CE91-St30</strain>
    </source>
</reference>
<accession>A0ABN6MFD8</accession>
<keyword evidence="4" id="KW-0472">Membrane</keyword>
<organism evidence="6 7">
    <name type="scientific">Raoultibacter timonensis</name>
    <dbReference type="NCBI Taxonomy" id="1907662"/>
    <lineage>
        <taxon>Bacteria</taxon>
        <taxon>Bacillati</taxon>
        <taxon>Actinomycetota</taxon>
        <taxon>Coriobacteriia</taxon>
        <taxon>Eggerthellales</taxon>
        <taxon>Eggerthellaceae</taxon>
        <taxon>Raoultibacter</taxon>
    </lineage>
</organism>
<dbReference type="InterPro" id="IPR000792">
    <property type="entry name" value="Tscrpt_reg_LuxR_C"/>
</dbReference>
<feature type="transmembrane region" description="Helical" evidence="4">
    <location>
        <begin position="243"/>
        <end position="261"/>
    </location>
</feature>
<dbReference type="Proteomes" id="UP001320544">
    <property type="component" value="Chromosome"/>
</dbReference>
<feature type="transmembrane region" description="Helical" evidence="4">
    <location>
        <begin position="59"/>
        <end position="77"/>
    </location>
</feature>
<dbReference type="Gene3D" id="1.10.10.10">
    <property type="entry name" value="Winged helix-like DNA-binding domain superfamily/Winged helix DNA-binding domain"/>
    <property type="match status" value="1"/>
</dbReference>
<dbReference type="SUPFAM" id="SSF46894">
    <property type="entry name" value="C-terminal effector domain of the bipartite response regulators"/>
    <property type="match status" value="1"/>
</dbReference>
<dbReference type="PANTHER" id="PTHR44688:SF16">
    <property type="entry name" value="DNA-BINDING TRANSCRIPTIONAL ACTIVATOR DEVR_DOSR"/>
    <property type="match status" value="1"/>
</dbReference>
<feature type="transmembrane region" description="Helical" evidence="4">
    <location>
        <begin position="147"/>
        <end position="167"/>
    </location>
</feature>
<dbReference type="InterPro" id="IPR016032">
    <property type="entry name" value="Sig_transdc_resp-reg_C-effctor"/>
</dbReference>
<feature type="transmembrane region" description="Helical" evidence="4">
    <location>
        <begin position="331"/>
        <end position="351"/>
    </location>
</feature>
<keyword evidence="1" id="KW-0805">Transcription regulation</keyword>
<keyword evidence="2" id="KW-0238">DNA-binding</keyword>
<keyword evidence="4" id="KW-0812">Transmembrane</keyword>
<dbReference type="EMBL" id="AP025564">
    <property type="protein sequence ID" value="BDE96663.1"/>
    <property type="molecule type" value="Genomic_DNA"/>
</dbReference>
<dbReference type="PANTHER" id="PTHR44688">
    <property type="entry name" value="DNA-BINDING TRANSCRIPTIONAL ACTIVATOR DEVR_DOSR"/>
    <property type="match status" value="1"/>
</dbReference>
<feature type="transmembrane region" description="Helical" evidence="4">
    <location>
        <begin position="273"/>
        <end position="290"/>
    </location>
</feature>
<dbReference type="PROSITE" id="PS50043">
    <property type="entry name" value="HTH_LUXR_2"/>
    <property type="match status" value="1"/>
</dbReference>
<gene>
    <name evidence="6" type="ORF">CE91St30_19960</name>
</gene>
<evidence type="ECO:0000313" key="6">
    <source>
        <dbReference type="EMBL" id="BDE96663.1"/>
    </source>
</evidence>
<keyword evidence="4" id="KW-1133">Transmembrane helix</keyword>
<feature type="transmembrane region" description="Helical" evidence="4">
    <location>
        <begin position="21"/>
        <end position="39"/>
    </location>
</feature>
<feature type="transmembrane region" description="Helical" evidence="4">
    <location>
        <begin position="213"/>
        <end position="231"/>
    </location>
</feature>
<evidence type="ECO:0000256" key="2">
    <source>
        <dbReference type="ARBA" id="ARBA00023125"/>
    </source>
</evidence>
<feature type="transmembrane region" description="Helical" evidence="4">
    <location>
        <begin position="173"/>
        <end position="192"/>
    </location>
</feature>